<evidence type="ECO:0000256" key="1">
    <source>
        <dbReference type="ARBA" id="ARBA00009481"/>
    </source>
</evidence>
<evidence type="ECO:0000256" key="2">
    <source>
        <dbReference type="ARBA" id="ARBA00022676"/>
    </source>
</evidence>
<dbReference type="InterPro" id="IPR028098">
    <property type="entry name" value="Glyco_trans_4-like_N"/>
</dbReference>
<dbReference type="AlphaFoldDB" id="A0A432MKH7"/>
<dbReference type="Pfam" id="PF13579">
    <property type="entry name" value="Glyco_trans_4_4"/>
    <property type="match status" value="1"/>
</dbReference>
<keyword evidence="7" id="KW-1185">Reference proteome</keyword>
<dbReference type="RefSeq" id="WP_126725524.1">
    <property type="nucleotide sequence ID" value="NZ_RYZH01000019.1"/>
</dbReference>
<gene>
    <name evidence="6" type="ORF">TsocGM_11540</name>
</gene>
<organism evidence="6 7">
    <name type="scientific">Tautonia sociabilis</name>
    <dbReference type="NCBI Taxonomy" id="2080755"/>
    <lineage>
        <taxon>Bacteria</taxon>
        <taxon>Pseudomonadati</taxon>
        <taxon>Planctomycetota</taxon>
        <taxon>Planctomycetia</taxon>
        <taxon>Isosphaerales</taxon>
        <taxon>Isosphaeraceae</taxon>
        <taxon>Tautonia</taxon>
    </lineage>
</organism>
<keyword evidence="3 6" id="KW-0808">Transferase</keyword>
<comment type="caution">
    <text evidence="6">The sequence shown here is derived from an EMBL/GenBank/DDBJ whole genome shotgun (WGS) entry which is preliminary data.</text>
</comment>
<name>A0A432MKH7_9BACT</name>
<evidence type="ECO:0000259" key="4">
    <source>
        <dbReference type="Pfam" id="PF00534"/>
    </source>
</evidence>
<sequence>MATPLLMLSADAPPQLGGVSAYSESIARSLVELGVDLSVEASVPDPSDRPIGGAPTRRGPSVLNRKYVKILPLFAAGLRGCLRFPRPMLLLMKCNHEGVAGYVLHRLFGVRYAVVAFGSELLQFSDRRWTGPFLRRMMRRAECVVAISAYTRDLVVDGLGVDPGRVLIVPPIVEPTPEPTDEGLDAIRDRFELHGKRVLLTVARLVRRKGHDMVLRALADLREDYPDLAYVIVGDGGDREALERQIRALGVGDLVRMVGARSAEEVDALYRVSEIFVMPSRREGCDIEGFGIAFLEANLRRKPVVAGRCGGVADAVVDGETGMLVDPTRWEETAAALRTLLDDPDRGRRMGDSGRDRALRAFGRDRQVECLREVVDRLGLLEEARPVAAGRACEVA</sequence>
<reference evidence="6 7" key="2">
    <citation type="submission" date="2019-01" db="EMBL/GenBank/DDBJ databases">
        <title>Tautonia sociabilis, a novel thermotolerant planctomycete of Isosphaeraceae family, isolated from a 4000 m deep subterranean habitat.</title>
        <authorList>
            <person name="Kovaleva O.L."/>
            <person name="Elcheninov A.G."/>
            <person name="Van Heerden E."/>
            <person name="Toshchakov S.V."/>
            <person name="Novikov A."/>
            <person name="Bonch-Osmolovskaya E.A."/>
            <person name="Kublanov I.V."/>
        </authorList>
    </citation>
    <scope>NUCLEOTIDE SEQUENCE [LARGE SCALE GENOMIC DNA]</scope>
    <source>
        <strain evidence="6 7">GM2012</strain>
    </source>
</reference>
<dbReference type="PANTHER" id="PTHR12526">
    <property type="entry name" value="GLYCOSYLTRANSFERASE"/>
    <property type="match status" value="1"/>
</dbReference>
<feature type="domain" description="Glycosyltransferase subfamily 4-like N-terminal" evidence="5">
    <location>
        <begin position="17"/>
        <end position="171"/>
    </location>
</feature>
<evidence type="ECO:0000256" key="3">
    <source>
        <dbReference type="ARBA" id="ARBA00022679"/>
    </source>
</evidence>
<evidence type="ECO:0000313" key="6">
    <source>
        <dbReference type="EMBL" id="RUL87636.1"/>
    </source>
</evidence>
<dbReference type="GO" id="GO:0016757">
    <property type="term" value="F:glycosyltransferase activity"/>
    <property type="evidence" value="ECO:0007669"/>
    <property type="project" value="UniProtKB-KW"/>
</dbReference>
<dbReference type="SUPFAM" id="SSF53756">
    <property type="entry name" value="UDP-Glycosyltransferase/glycogen phosphorylase"/>
    <property type="match status" value="1"/>
</dbReference>
<dbReference type="CDD" id="cd03801">
    <property type="entry name" value="GT4_PimA-like"/>
    <property type="match status" value="1"/>
</dbReference>
<dbReference type="Gene3D" id="3.40.50.2000">
    <property type="entry name" value="Glycogen Phosphorylase B"/>
    <property type="match status" value="2"/>
</dbReference>
<dbReference type="Proteomes" id="UP000280296">
    <property type="component" value="Unassembled WGS sequence"/>
</dbReference>
<evidence type="ECO:0000313" key="7">
    <source>
        <dbReference type="Proteomes" id="UP000280296"/>
    </source>
</evidence>
<protein>
    <submittedName>
        <fullName evidence="6">Glycosyltransferase family 1 protein</fullName>
    </submittedName>
</protein>
<dbReference type="OrthoDB" id="73743at2"/>
<keyword evidence="2" id="KW-0328">Glycosyltransferase</keyword>
<reference evidence="6 7" key="1">
    <citation type="submission" date="2018-12" db="EMBL/GenBank/DDBJ databases">
        <authorList>
            <person name="Toschakov S.V."/>
        </authorList>
    </citation>
    <scope>NUCLEOTIDE SEQUENCE [LARGE SCALE GENOMIC DNA]</scope>
    <source>
        <strain evidence="6 7">GM2012</strain>
    </source>
</reference>
<comment type="similarity">
    <text evidence="1">Belongs to the glycosyltransferase group 1 family. Glycosyltransferase 4 subfamily.</text>
</comment>
<dbReference type="EMBL" id="RYZH01000019">
    <property type="protein sequence ID" value="RUL87636.1"/>
    <property type="molecule type" value="Genomic_DNA"/>
</dbReference>
<proteinExistence type="inferred from homology"/>
<dbReference type="Pfam" id="PF00534">
    <property type="entry name" value="Glycos_transf_1"/>
    <property type="match status" value="1"/>
</dbReference>
<feature type="domain" description="Glycosyl transferase family 1" evidence="4">
    <location>
        <begin position="193"/>
        <end position="356"/>
    </location>
</feature>
<evidence type="ECO:0000259" key="5">
    <source>
        <dbReference type="Pfam" id="PF13579"/>
    </source>
</evidence>
<dbReference type="PANTHER" id="PTHR12526:SF640">
    <property type="entry name" value="COLANIC ACID BIOSYNTHESIS GLYCOSYLTRANSFERASE WCAL-RELATED"/>
    <property type="match status" value="1"/>
</dbReference>
<accession>A0A432MKH7</accession>
<dbReference type="InterPro" id="IPR001296">
    <property type="entry name" value="Glyco_trans_1"/>
</dbReference>